<feature type="transmembrane region" description="Helical" evidence="6">
    <location>
        <begin position="198"/>
        <end position="216"/>
    </location>
</feature>
<evidence type="ECO:0000256" key="2">
    <source>
        <dbReference type="ARBA" id="ARBA00022448"/>
    </source>
</evidence>
<reference evidence="7" key="1">
    <citation type="submission" date="2020-11" db="EMBL/GenBank/DDBJ databases">
        <title>Multidrug resistant novel bacterium Savagea serpentis sp. nov., isolated from the scats of a vine snake (Ahaetulla nasuta).</title>
        <authorList>
            <person name="Venkata Ramana V."/>
            <person name="Vikas Patil S."/>
            <person name="Yogita Lugani V."/>
        </authorList>
    </citation>
    <scope>NUCLEOTIDE SEQUENCE</scope>
    <source>
        <strain evidence="7">SN6</strain>
    </source>
</reference>
<dbReference type="AlphaFoldDB" id="A0A8J7KST2"/>
<protein>
    <submittedName>
        <fullName evidence="7">Nramp family divalent metal transporter</fullName>
    </submittedName>
</protein>
<name>A0A8J7KST2_9BACL</name>
<keyword evidence="5 6" id="KW-0472">Membrane</keyword>
<feature type="transmembrane region" description="Helical" evidence="6">
    <location>
        <begin position="160"/>
        <end position="178"/>
    </location>
</feature>
<sequence>MTQAKDKVVAPRPSLKEKLKNIGPGAIVTASFIGPGTVTTATRAGAGFEYAILWAVIFSIITTIVLQEMSMRIGIIANKDLGNAIHDLFTNKLMKFGSIWLVAISIGVGSAAYMSGDLLGTSMGISTLFDIPPHWVSPLIGVIILMIGLKGNYKTIERVMIVLIVLMSATFLTTMFVVKPNIGAVLQGALLPQLPTGSILLVIALIGTTVVPYNFFMHSSMVREKWHSPNDLRVARADTVISITVGGLITAAILITAGTVMYGHEVQSVADLSIQLEPLFGSWAKTFISIGIFAAGFSSALASPLGAALTIGSVFKWEGGMQNKRFKIIFASVIIIGIVTSALGFKPMDVLLLAQVLNGILLPVIAIYLMIVMNNKKLLGEHRNGWFINIVGTIITGVCIFLGGYSILDAFGAF</sequence>
<evidence type="ECO:0000256" key="5">
    <source>
        <dbReference type="ARBA" id="ARBA00023136"/>
    </source>
</evidence>
<keyword evidence="3 6" id="KW-0812">Transmembrane</keyword>
<feature type="transmembrane region" description="Helical" evidence="6">
    <location>
        <begin position="47"/>
        <end position="66"/>
    </location>
</feature>
<comment type="caution">
    <text evidence="7">The sequence shown here is derived from an EMBL/GenBank/DDBJ whole genome shotgun (WGS) entry which is preliminary data.</text>
</comment>
<feature type="transmembrane region" description="Helical" evidence="6">
    <location>
        <begin position="96"/>
        <end position="115"/>
    </location>
</feature>
<dbReference type="EMBL" id="JADKPV010000001">
    <property type="protein sequence ID" value="MBF4500889.1"/>
    <property type="molecule type" value="Genomic_DNA"/>
</dbReference>
<keyword evidence="8" id="KW-1185">Reference proteome</keyword>
<feature type="transmembrane region" description="Helical" evidence="6">
    <location>
        <begin position="21"/>
        <end position="41"/>
    </location>
</feature>
<dbReference type="GO" id="GO:0005384">
    <property type="term" value="F:manganese ion transmembrane transporter activity"/>
    <property type="evidence" value="ECO:0007669"/>
    <property type="project" value="TreeGrafter"/>
</dbReference>
<accession>A0A8J7KST2</accession>
<keyword evidence="2" id="KW-0813">Transport</keyword>
<evidence type="ECO:0000256" key="3">
    <source>
        <dbReference type="ARBA" id="ARBA00022692"/>
    </source>
</evidence>
<dbReference type="NCBIfam" id="NF037982">
    <property type="entry name" value="Nramp_1"/>
    <property type="match status" value="1"/>
</dbReference>
<dbReference type="PANTHER" id="PTHR11706:SF33">
    <property type="entry name" value="NATURAL RESISTANCE-ASSOCIATED MACROPHAGE PROTEIN 2"/>
    <property type="match status" value="1"/>
</dbReference>
<dbReference type="PANTHER" id="PTHR11706">
    <property type="entry name" value="SOLUTE CARRIER PROTEIN FAMILY 11 MEMBER"/>
    <property type="match status" value="1"/>
</dbReference>
<dbReference type="GO" id="GO:0034755">
    <property type="term" value="P:iron ion transmembrane transport"/>
    <property type="evidence" value="ECO:0007669"/>
    <property type="project" value="TreeGrafter"/>
</dbReference>
<dbReference type="PRINTS" id="PR00447">
    <property type="entry name" value="NATRESASSCMP"/>
</dbReference>
<feature type="transmembrane region" description="Helical" evidence="6">
    <location>
        <begin position="351"/>
        <end position="374"/>
    </location>
</feature>
<feature type="transmembrane region" description="Helical" evidence="6">
    <location>
        <begin position="386"/>
        <end position="408"/>
    </location>
</feature>
<evidence type="ECO:0000313" key="7">
    <source>
        <dbReference type="EMBL" id="MBF4500889.1"/>
    </source>
</evidence>
<evidence type="ECO:0000313" key="8">
    <source>
        <dbReference type="Proteomes" id="UP000622653"/>
    </source>
</evidence>
<comment type="subcellular location">
    <subcellularLocation>
        <location evidence="1">Membrane</location>
        <topology evidence="1">Multi-pass membrane protein</topology>
    </subcellularLocation>
</comment>
<dbReference type="Pfam" id="PF01566">
    <property type="entry name" value="Nramp"/>
    <property type="match status" value="1"/>
</dbReference>
<dbReference type="InterPro" id="IPR001046">
    <property type="entry name" value="NRAMP_fam"/>
</dbReference>
<evidence type="ECO:0000256" key="1">
    <source>
        <dbReference type="ARBA" id="ARBA00004141"/>
    </source>
</evidence>
<evidence type="ECO:0000256" key="6">
    <source>
        <dbReference type="SAM" id="Phobius"/>
    </source>
</evidence>
<proteinExistence type="predicted"/>
<feature type="transmembrane region" description="Helical" evidence="6">
    <location>
        <begin position="237"/>
        <end position="263"/>
    </location>
</feature>
<gene>
    <name evidence="7" type="ORF">IRY55_05870</name>
</gene>
<dbReference type="Proteomes" id="UP000622653">
    <property type="component" value="Unassembled WGS sequence"/>
</dbReference>
<feature type="transmembrane region" description="Helical" evidence="6">
    <location>
        <begin position="135"/>
        <end position="153"/>
    </location>
</feature>
<organism evidence="7 8">
    <name type="scientific">Savagea serpentis</name>
    <dbReference type="NCBI Taxonomy" id="2785297"/>
    <lineage>
        <taxon>Bacteria</taxon>
        <taxon>Bacillati</taxon>
        <taxon>Bacillota</taxon>
        <taxon>Bacilli</taxon>
        <taxon>Bacillales</taxon>
        <taxon>Caryophanaceae</taxon>
        <taxon>Savagea</taxon>
    </lineage>
</organism>
<feature type="transmembrane region" description="Helical" evidence="6">
    <location>
        <begin position="326"/>
        <end position="345"/>
    </location>
</feature>
<dbReference type="GO" id="GO:0005886">
    <property type="term" value="C:plasma membrane"/>
    <property type="evidence" value="ECO:0007669"/>
    <property type="project" value="TreeGrafter"/>
</dbReference>
<evidence type="ECO:0000256" key="4">
    <source>
        <dbReference type="ARBA" id="ARBA00022989"/>
    </source>
</evidence>
<feature type="transmembrane region" description="Helical" evidence="6">
    <location>
        <begin position="283"/>
        <end position="314"/>
    </location>
</feature>
<dbReference type="GO" id="GO:0015086">
    <property type="term" value="F:cadmium ion transmembrane transporter activity"/>
    <property type="evidence" value="ECO:0007669"/>
    <property type="project" value="TreeGrafter"/>
</dbReference>
<dbReference type="Gene3D" id="1.20.1740.10">
    <property type="entry name" value="Amino acid/polyamine transporter I"/>
    <property type="match status" value="1"/>
</dbReference>
<keyword evidence="4 6" id="KW-1133">Transmembrane helix</keyword>
<dbReference type="RefSeq" id="WP_194562303.1">
    <property type="nucleotide sequence ID" value="NZ_JADKPV010000001.1"/>
</dbReference>